<feature type="transmembrane region" description="Helical" evidence="1">
    <location>
        <begin position="30"/>
        <end position="48"/>
    </location>
</feature>
<keyword evidence="1" id="KW-0472">Membrane</keyword>
<keyword evidence="3" id="KW-1185">Reference proteome</keyword>
<proteinExistence type="predicted"/>
<gene>
    <name evidence="2" type="ORF">C7H52_09110</name>
</gene>
<dbReference type="RefSeq" id="WP_106463589.1">
    <property type="nucleotide sequence ID" value="NZ_PXOQ01000009.1"/>
</dbReference>
<evidence type="ECO:0000313" key="2">
    <source>
        <dbReference type="EMBL" id="PSG88451.1"/>
    </source>
</evidence>
<dbReference type="Proteomes" id="UP000238426">
    <property type="component" value="Unassembled WGS sequence"/>
</dbReference>
<feature type="transmembrane region" description="Helical" evidence="1">
    <location>
        <begin position="179"/>
        <end position="200"/>
    </location>
</feature>
<comment type="caution">
    <text evidence="2">The sequence shown here is derived from an EMBL/GenBank/DDBJ whole genome shotgun (WGS) entry which is preliminary data.</text>
</comment>
<feature type="transmembrane region" description="Helical" evidence="1">
    <location>
        <begin position="82"/>
        <end position="102"/>
    </location>
</feature>
<reference evidence="2 3" key="1">
    <citation type="submission" date="2018-03" db="EMBL/GenBank/DDBJ databases">
        <title>Mesoflavibacter sp. HG37 and Mesoflavibacter sp. HG96 sp.nov., two marine bacteria isolated from seawater of Western Pacific Ocean.</title>
        <authorList>
            <person name="Cheng H."/>
            <person name="Wu Y.-H."/>
            <person name="Guo L.-L."/>
            <person name="Xu X.-W."/>
        </authorList>
    </citation>
    <scope>NUCLEOTIDE SEQUENCE [LARGE SCALE GENOMIC DNA]</scope>
    <source>
        <strain evidence="2 3">KCTC 32269</strain>
    </source>
</reference>
<keyword evidence="1" id="KW-0812">Transmembrane</keyword>
<evidence type="ECO:0000313" key="3">
    <source>
        <dbReference type="Proteomes" id="UP000238426"/>
    </source>
</evidence>
<organism evidence="2 3">
    <name type="scientific">Aurantibacter aestuarii</name>
    <dbReference type="NCBI Taxonomy" id="1266046"/>
    <lineage>
        <taxon>Bacteria</taxon>
        <taxon>Pseudomonadati</taxon>
        <taxon>Bacteroidota</taxon>
        <taxon>Flavobacteriia</taxon>
        <taxon>Flavobacteriales</taxon>
        <taxon>Flavobacteriaceae</taxon>
        <taxon>Aurantibacter</taxon>
    </lineage>
</organism>
<sequence length="238" mass="28304">MKNRSLIAYKYIILLLGLAYAIGFYMKWDYMEACAKATCILVFALFYFKHSKRKHILFGGALAFFSITEVLKIYFKFDYIKFSVYTNITAILGYTMLISYIFSHLEVYKLIKKFWLHTLFLSIISIYIIYNLNSIIFNGQQISKFSIHYISETVYNVCILTLMSLSFLNFLYHDNKRSFLLFIISVFFCLAEIIQVPFLFLADQSALRFAYTLFYVAGYYFVYLYITTRYNKQFKVLH</sequence>
<accession>A0A2T1N9A5</accession>
<feature type="transmembrane region" description="Helical" evidence="1">
    <location>
        <begin position="114"/>
        <end position="133"/>
    </location>
</feature>
<feature type="transmembrane region" description="Helical" evidence="1">
    <location>
        <begin position="55"/>
        <end position="75"/>
    </location>
</feature>
<dbReference type="AlphaFoldDB" id="A0A2T1N9A5"/>
<evidence type="ECO:0000256" key="1">
    <source>
        <dbReference type="SAM" id="Phobius"/>
    </source>
</evidence>
<feature type="transmembrane region" description="Helical" evidence="1">
    <location>
        <begin position="7"/>
        <end position="24"/>
    </location>
</feature>
<protein>
    <recommendedName>
        <fullName evidence="4">YhhN-like protein</fullName>
    </recommendedName>
</protein>
<feature type="transmembrane region" description="Helical" evidence="1">
    <location>
        <begin position="153"/>
        <end position="172"/>
    </location>
</feature>
<name>A0A2T1N9A5_9FLAO</name>
<evidence type="ECO:0008006" key="4">
    <source>
        <dbReference type="Google" id="ProtNLM"/>
    </source>
</evidence>
<feature type="transmembrane region" description="Helical" evidence="1">
    <location>
        <begin position="206"/>
        <end position="226"/>
    </location>
</feature>
<keyword evidence="1" id="KW-1133">Transmembrane helix</keyword>
<dbReference type="OrthoDB" id="1443753at2"/>
<dbReference type="EMBL" id="PXOQ01000009">
    <property type="protein sequence ID" value="PSG88451.1"/>
    <property type="molecule type" value="Genomic_DNA"/>
</dbReference>